<dbReference type="CDD" id="cd03801">
    <property type="entry name" value="GT4_PimA-like"/>
    <property type="match status" value="1"/>
</dbReference>
<dbReference type="PANTHER" id="PTHR12526:SF510">
    <property type="entry name" value="D-INOSITOL 3-PHOSPHATE GLYCOSYLTRANSFERASE"/>
    <property type="match status" value="1"/>
</dbReference>
<dbReference type="GO" id="GO:0016757">
    <property type="term" value="F:glycosyltransferase activity"/>
    <property type="evidence" value="ECO:0007669"/>
    <property type="project" value="UniProtKB-KW"/>
</dbReference>
<reference evidence="3 4" key="1">
    <citation type="submission" date="2019-11" db="EMBL/GenBank/DDBJ databases">
        <title>Comparative genomics of hydrocarbon-degrading Desulfosarcina strains.</title>
        <authorList>
            <person name="Watanabe M."/>
            <person name="Kojima H."/>
            <person name="Fukui M."/>
        </authorList>
    </citation>
    <scope>NUCLEOTIDE SEQUENCE [LARGE SCALE GENOMIC DNA]</scope>
    <source>
        <strain evidence="3 4">28bB2T</strain>
    </source>
</reference>
<dbReference type="EMBL" id="AP021876">
    <property type="protein sequence ID" value="BBO82747.1"/>
    <property type="molecule type" value="Genomic_DNA"/>
</dbReference>
<dbReference type="RefSeq" id="WP_155323120.1">
    <property type="nucleotide sequence ID" value="NZ_AP021876.1"/>
</dbReference>
<evidence type="ECO:0008006" key="5">
    <source>
        <dbReference type="Google" id="ProtNLM"/>
    </source>
</evidence>
<sequence>MKSLFINRYLPFPLDNGGAIGHSSLIEAISAETDLHLYILTGTKHTFSELDAAKNHYGRFCKKVSFHQDTEIRPSFNKFAIAWHYLTKSPHAGDWGLRRAEKIRQLINQEKIDVLWVGSPYSGKYFQAVSGTGCKKILVTQNVESDIVKHEIDGKTGLSKLKLVMKWRDIQRMEAHASDLADAVMAITNNDAEYYRKLKPADRVVVYPIAYVPENPPKTFTDDSSKDVPDTPDVCFIGSMDWPPNEDAAIFLVKNIMPMVWKALPEAIIFIVGKNPGSRVKALASHNVVVTGRVPHVSKYLSSTKVFVSPMRKGSGIKIKLLQAMAAGKAIVTTAMGAQGISIQHDTHALICDAADEIAQAIISLMGDEAKRRQLGESAKALVNSTFTMEKCRAQVRTILDRLYATP</sequence>
<dbReference type="Gene3D" id="3.40.50.2000">
    <property type="entry name" value="Glycogen Phosphorylase B"/>
    <property type="match status" value="2"/>
</dbReference>
<organism evidence="3 4">
    <name type="scientific">Desulfosarcina ovata subsp. sediminis</name>
    <dbReference type="NCBI Taxonomy" id="885957"/>
    <lineage>
        <taxon>Bacteria</taxon>
        <taxon>Pseudomonadati</taxon>
        <taxon>Thermodesulfobacteriota</taxon>
        <taxon>Desulfobacteria</taxon>
        <taxon>Desulfobacterales</taxon>
        <taxon>Desulfosarcinaceae</taxon>
        <taxon>Desulfosarcina</taxon>
    </lineage>
</organism>
<accession>A0A5K7ZPT0</accession>
<proteinExistence type="predicted"/>
<evidence type="ECO:0000313" key="3">
    <source>
        <dbReference type="EMBL" id="BBO82747.1"/>
    </source>
</evidence>
<dbReference type="AlphaFoldDB" id="A0A5K7ZPT0"/>
<dbReference type="SUPFAM" id="SSF53756">
    <property type="entry name" value="UDP-Glycosyltransferase/glycogen phosphorylase"/>
    <property type="match status" value="1"/>
</dbReference>
<dbReference type="PANTHER" id="PTHR12526">
    <property type="entry name" value="GLYCOSYLTRANSFERASE"/>
    <property type="match status" value="1"/>
</dbReference>
<dbReference type="KEGG" id="dov:DSCO28_33130"/>
<protein>
    <recommendedName>
        <fullName evidence="5">Glycosyl transferase family 1</fullName>
    </recommendedName>
</protein>
<keyword evidence="1" id="KW-0328">Glycosyltransferase</keyword>
<evidence type="ECO:0000313" key="4">
    <source>
        <dbReference type="Proteomes" id="UP000425960"/>
    </source>
</evidence>
<dbReference type="Proteomes" id="UP000425960">
    <property type="component" value="Chromosome"/>
</dbReference>
<keyword evidence="2" id="KW-0808">Transferase</keyword>
<evidence type="ECO:0000256" key="2">
    <source>
        <dbReference type="ARBA" id="ARBA00022679"/>
    </source>
</evidence>
<gene>
    <name evidence="3" type="ORF">DSCO28_33130</name>
</gene>
<name>A0A5K7ZPT0_9BACT</name>
<evidence type="ECO:0000256" key="1">
    <source>
        <dbReference type="ARBA" id="ARBA00022676"/>
    </source>
</evidence>
<dbReference type="Pfam" id="PF13692">
    <property type="entry name" value="Glyco_trans_1_4"/>
    <property type="match status" value="1"/>
</dbReference>